<sequence length="184" mass="21455">MLMTSTLTQYLNGIESNPKQVWNEAFEINWDGNLDALPTEPLTRDLFRSIHSRQMYKRCLKHFEYRQQYTVDGYFGNHEVAYFDNIEVVEPILSAAMQNMWWDEVPQVKQYPVDFVLLGETYECFGTNRLFNRPSIMDETAGYGHLDILKYLHENSDLRCTKKAMNMAEGCTTIAMDFAAKNGH</sequence>
<comment type="caution">
    <text evidence="1">The sequence shown here is derived from an EMBL/GenBank/DDBJ whole genome shotgun (WGS) entry which is preliminary data.</text>
</comment>
<accession>A0A1V9ZZT5</accession>
<proteinExistence type="predicted"/>
<evidence type="ECO:0000313" key="1">
    <source>
        <dbReference type="EMBL" id="OQS03528.1"/>
    </source>
</evidence>
<dbReference type="Proteomes" id="UP000243217">
    <property type="component" value="Unassembled WGS sequence"/>
</dbReference>
<keyword evidence="2" id="KW-1185">Reference proteome</keyword>
<evidence type="ECO:0000313" key="2">
    <source>
        <dbReference type="Proteomes" id="UP000243217"/>
    </source>
</evidence>
<gene>
    <name evidence="1" type="ORF">THRCLA_21142</name>
</gene>
<protein>
    <submittedName>
        <fullName evidence="1">Uncharacterized protein</fullName>
    </submittedName>
</protein>
<name>A0A1V9ZZT5_9STRA</name>
<organism evidence="1 2">
    <name type="scientific">Thraustotheca clavata</name>
    <dbReference type="NCBI Taxonomy" id="74557"/>
    <lineage>
        <taxon>Eukaryota</taxon>
        <taxon>Sar</taxon>
        <taxon>Stramenopiles</taxon>
        <taxon>Oomycota</taxon>
        <taxon>Saprolegniomycetes</taxon>
        <taxon>Saprolegniales</taxon>
        <taxon>Achlyaceae</taxon>
        <taxon>Thraustotheca</taxon>
    </lineage>
</organism>
<reference evidence="1 2" key="1">
    <citation type="journal article" date="2014" name="Genome Biol. Evol.">
        <title>The secreted proteins of Achlya hypogyna and Thraustotheca clavata identify the ancestral oomycete secretome and reveal gene acquisitions by horizontal gene transfer.</title>
        <authorList>
            <person name="Misner I."/>
            <person name="Blouin N."/>
            <person name="Leonard G."/>
            <person name="Richards T.A."/>
            <person name="Lane C.E."/>
        </authorList>
    </citation>
    <scope>NUCLEOTIDE SEQUENCE [LARGE SCALE GENOMIC DNA]</scope>
    <source>
        <strain evidence="1 2">ATCC 34112</strain>
    </source>
</reference>
<dbReference type="AlphaFoldDB" id="A0A1V9ZZT5"/>
<dbReference type="EMBL" id="JNBS01000857">
    <property type="protein sequence ID" value="OQS03528.1"/>
    <property type="molecule type" value="Genomic_DNA"/>
</dbReference>